<evidence type="ECO:0000256" key="1">
    <source>
        <dbReference type="ARBA" id="ARBA00000085"/>
    </source>
</evidence>
<dbReference type="InterPro" id="IPR005467">
    <property type="entry name" value="His_kinase_dom"/>
</dbReference>
<dbReference type="InterPro" id="IPR004358">
    <property type="entry name" value="Sig_transdc_His_kin-like_C"/>
</dbReference>
<dbReference type="SUPFAM" id="SSF52172">
    <property type="entry name" value="CheY-like"/>
    <property type="match status" value="2"/>
</dbReference>
<evidence type="ECO:0000256" key="5">
    <source>
        <dbReference type="SAM" id="Coils"/>
    </source>
</evidence>
<dbReference type="InterPro" id="IPR036097">
    <property type="entry name" value="HisK_dim/P_sf"/>
</dbReference>
<keyword evidence="9" id="KW-1185">Reference proteome</keyword>
<evidence type="ECO:0000259" key="7">
    <source>
        <dbReference type="PROSITE" id="PS50110"/>
    </source>
</evidence>
<feature type="domain" description="Histidine kinase" evidence="6">
    <location>
        <begin position="380"/>
        <end position="625"/>
    </location>
</feature>
<dbReference type="EC" id="2.7.13.3" evidence="2"/>
<feature type="domain" description="Response regulatory" evidence="7">
    <location>
        <begin position="29"/>
        <end position="145"/>
    </location>
</feature>
<evidence type="ECO:0000256" key="3">
    <source>
        <dbReference type="ARBA" id="ARBA00022553"/>
    </source>
</evidence>
<dbReference type="PRINTS" id="PR00344">
    <property type="entry name" value="BCTRLSENSOR"/>
</dbReference>
<evidence type="ECO:0000259" key="6">
    <source>
        <dbReference type="PROSITE" id="PS50109"/>
    </source>
</evidence>
<dbReference type="SUPFAM" id="SSF47384">
    <property type="entry name" value="Homodimeric domain of signal transducing histidine kinase"/>
    <property type="match status" value="1"/>
</dbReference>
<dbReference type="GO" id="GO:0000155">
    <property type="term" value="F:phosphorelay sensor kinase activity"/>
    <property type="evidence" value="ECO:0007669"/>
    <property type="project" value="InterPro"/>
</dbReference>
<dbReference type="SMART" id="SM00388">
    <property type="entry name" value="HisKA"/>
    <property type="match status" value="1"/>
</dbReference>
<dbReference type="Proteomes" id="UP000664073">
    <property type="component" value="Unassembled WGS sequence"/>
</dbReference>
<protein>
    <recommendedName>
        <fullName evidence="2">histidine kinase</fullName>
        <ecNumber evidence="2">2.7.13.3</ecNumber>
    </recommendedName>
</protein>
<comment type="catalytic activity">
    <reaction evidence="1">
        <text>ATP + protein L-histidine = ADP + protein N-phospho-L-histidine.</text>
        <dbReference type="EC" id="2.7.13.3"/>
    </reaction>
</comment>
<evidence type="ECO:0000256" key="4">
    <source>
        <dbReference type="PROSITE-ProRule" id="PRU00169"/>
    </source>
</evidence>
<dbReference type="AlphaFoldDB" id="A0A939HN59"/>
<dbReference type="PANTHER" id="PTHR43065">
    <property type="entry name" value="SENSOR HISTIDINE KINASE"/>
    <property type="match status" value="1"/>
</dbReference>
<comment type="caution">
    <text evidence="4">Lacks conserved residue(s) required for the propagation of feature annotation.</text>
</comment>
<comment type="caution">
    <text evidence="8">The sequence shown here is derived from an EMBL/GenBank/DDBJ whole genome shotgun (WGS) entry which is preliminary data.</text>
</comment>
<dbReference type="PROSITE" id="PS50109">
    <property type="entry name" value="HIS_KIN"/>
    <property type="match status" value="1"/>
</dbReference>
<keyword evidence="8" id="KW-0418">Kinase</keyword>
<dbReference type="InterPro" id="IPR036890">
    <property type="entry name" value="HATPase_C_sf"/>
</dbReference>
<dbReference type="PROSITE" id="PS50110">
    <property type="entry name" value="RESPONSE_REGULATORY"/>
    <property type="match status" value="1"/>
</dbReference>
<gene>
    <name evidence="8" type="ORF">J2D77_02385</name>
</gene>
<evidence type="ECO:0000256" key="2">
    <source>
        <dbReference type="ARBA" id="ARBA00012438"/>
    </source>
</evidence>
<feature type="coiled-coil region" evidence="5">
    <location>
        <begin position="317"/>
        <end position="364"/>
    </location>
</feature>
<dbReference type="Gene3D" id="3.40.50.2300">
    <property type="match status" value="2"/>
</dbReference>
<evidence type="ECO:0000313" key="9">
    <source>
        <dbReference type="Proteomes" id="UP000664073"/>
    </source>
</evidence>
<dbReference type="InterPro" id="IPR003594">
    <property type="entry name" value="HATPase_dom"/>
</dbReference>
<keyword evidence="3" id="KW-0597">Phosphoprotein</keyword>
<dbReference type="SUPFAM" id="SSF55874">
    <property type="entry name" value="ATPase domain of HSP90 chaperone/DNA topoisomerase II/histidine kinase"/>
    <property type="match status" value="1"/>
</dbReference>
<dbReference type="PANTHER" id="PTHR43065:SF42">
    <property type="entry name" value="TWO-COMPONENT SENSOR PPRA"/>
    <property type="match status" value="1"/>
</dbReference>
<dbReference type="Gene3D" id="3.30.565.10">
    <property type="entry name" value="Histidine kinase-like ATPase, C-terminal domain"/>
    <property type="match status" value="1"/>
</dbReference>
<evidence type="ECO:0000313" key="8">
    <source>
        <dbReference type="EMBL" id="MBO1324004.1"/>
    </source>
</evidence>
<name>A0A939HN59_9PROT</name>
<dbReference type="InterPro" id="IPR003661">
    <property type="entry name" value="HisK_dim/P_dom"/>
</dbReference>
<proteinExistence type="predicted"/>
<dbReference type="SMART" id="SM00387">
    <property type="entry name" value="HATPase_c"/>
    <property type="match status" value="1"/>
</dbReference>
<dbReference type="EMBL" id="JAFVMH010000001">
    <property type="protein sequence ID" value="MBO1324004.1"/>
    <property type="molecule type" value="Genomic_DNA"/>
</dbReference>
<keyword evidence="8" id="KW-0808">Transferase</keyword>
<dbReference type="CDD" id="cd00156">
    <property type="entry name" value="REC"/>
    <property type="match status" value="1"/>
</dbReference>
<dbReference type="Gene3D" id="1.10.287.130">
    <property type="match status" value="1"/>
</dbReference>
<dbReference type="CDD" id="cd00082">
    <property type="entry name" value="HisKA"/>
    <property type="match status" value="1"/>
</dbReference>
<keyword evidence="5" id="KW-0175">Coiled coil</keyword>
<dbReference type="Pfam" id="PF02518">
    <property type="entry name" value="HATPase_c"/>
    <property type="match status" value="1"/>
</dbReference>
<dbReference type="InterPro" id="IPR011006">
    <property type="entry name" value="CheY-like_superfamily"/>
</dbReference>
<dbReference type="InterPro" id="IPR001789">
    <property type="entry name" value="Sig_transdc_resp-reg_receiver"/>
</dbReference>
<organism evidence="8 9">
    <name type="scientific">Acetobacter garciniae</name>
    <dbReference type="NCBI Taxonomy" id="2817435"/>
    <lineage>
        <taxon>Bacteria</taxon>
        <taxon>Pseudomonadati</taxon>
        <taxon>Pseudomonadota</taxon>
        <taxon>Alphaproteobacteria</taxon>
        <taxon>Acetobacterales</taxon>
        <taxon>Acetobacteraceae</taxon>
        <taxon>Acetobacter</taxon>
    </lineage>
</organism>
<accession>A0A939HN59</accession>
<sequence length="635" mass="68299">MVEGETLFCERQPARCGGIRDVMDFHSCNVMFAGVDAALEKRLGEVLAQTGLKLRSSADGRSVFAGFDEELPDLLLVPERLPDMTAVQLCQHLRLNAATRGIPVVVLVQSGQKGLERELLERGADVCFCVNDDPAFLLFRIRTLLREYGADSAEREGVVFRQPMVSVVTAVGGALWTWPGETPELGGPGTPAGATGGALATAAPALVEMLRRNGQESTLVDDPERLELTGGNTGCAPADCIVVDLACPAFDGLALVRTIAAFRRRTRQCTRILGMVERGQLSTAKVRLVFEAGIDDLVDTDISPDLLVARIATLVRRKSLQDEVRREEAHIESARARMALADALRRVNEDLAAANRKLIDAQAKLVQSAKMASLGELAAGIAHEFNNPLAFVLAHENTVKRSMEQALQAVREADTAAAEMALSKGSERLASSLVGLSRLRELVASLRRFSRLEEGEFRRLDVPETMAMVLTLLAPKLGQEIDVTCDLAAPPELVCQAALVNQVVMNIVSNAADAIEEKRERAAAAGKKGAPGRNRILIQSMLARREGEDGMDYVVRVSDSGPGVPPDLQERVFEPFFTTKPVGSGTGLGLATAYGVVQAHGGSIVITRSEALGGACFTIRVPYRAAEERRGEHVA</sequence>
<reference evidence="8" key="1">
    <citation type="submission" date="2021-03" db="EMBL/GenBank/DDBJ databases">
        <title>The complete genome sequence of Acetobacter sp. TBRC 12339.</title>
        <authorList>
            <person name="Charoenyingcharoen P."/>
            <person name="Yukphan P."/>
        </authorList>
    </citation>
    <scope>NUCLEOTIDE SEQUENCE</scope>
    <source>
        <strain evidence="8">TBRC 12339</strain>
    </source>
</reference>